<gene>
    <name evidence="2" type="ORF">HNP25_000773</name>
</gene>
<protein>
    <submittedName>
        <fullName evidence="2">Uncharacterized protein</fullName>
    </submittedName>
</protein>
<sequence>MMNDFTNNSFEEQWQNAFDDTSLTPSDALWDKIEQSLDVEVGPSSLPQTPKNTFPFYYLGSALVALLGVGYWVFIANTSLNNDIQPILQEEIKLEKQTLLKSAAPTINEKIEKNIQPLVPQLPLKTKTLPIELSEEQPLEIVEEEPLERTKLADSIVQLTPLSTKNVTREWQQPAIVSPMDATPYYEPTKPKPQKKSIFKNVKVSVGVGTYQQ</sequence>
<dbReference type="RefSeq" id="WP_184130548.1">
    <property type="nucleotide sequence ID" value="NZ_JACHKT010000004.1"/>
</dbReference>
<reference evidence="2 3" key="1">
    <citation type="submission" date="2020-08" db="EMBL/GenBank/DDBJ databases">
        <title>Functional genomics of gut bacteria from endangered species of beetles.</title>
        <authorList>
            <person name="Carlos-Shanley C."/>
        </authorList>
    </citation>
    <scope>NUCLEOTIDE SEQUENCE [LARGE SCALE GENOMIC DNA]</scope>
    <source>
        <strain evidence="2 3">S00070</strain>
    </source>
</reference>
<keyword evidence="1" id="KW-0472">Membrane</keyword>
<keyword evidence="1" id="KW-1133">Transmembrane helix</keyword>
<evidence type="ECO:0000313" key="3">
    <source>
        <dbReference type="Proteomes" id="UP000524404"/>
    </source>
</evidence>
<dbReference type="AlphaFoldDB" id="A0A841EM86"/>
<proteinExistence type="predicted"/>
<dbReference type="EMBL" id="JACHKT010000004">
    <property type="protein sequence ID" value="MBB6002123.1"/>
    <property type="molecule type" value="Genomic_DNA"/>
</dbReference>
<keyword evidence="3" id="KW-1185">Reference proteome</keyword>
<accession>A0A841EM86</accession>
<keyword evidence="1" id="KW-0812">Transmembrane</keyword>
<organism evidence="2 3">
    <name type="scientific">Arcicella rosea</name>
    <dbReference type="NCBI Taxonomy" id="502909"/>
    <lineage>
        <taxon>Bacteria</taxon>
        <taxon>Pseudomonadati</taxon>
        <taxon>Bacteroidota</taxon>
        <taxon>Cytophagia</taxon>
        <taxon>Cytophagales</taxon>
        <taxon>Flectobacillaceae</taxon>
        <taxon>Arcicella</taxon>
    </lineage>
</organism>
<feature type="transmembrane region" description="Helical" evidence="1">
    <location>
        <begin position="56"/>
        <end position="75"/>
    </location>
</feature>
<dbReference type="Proteomes" id="UP000524404">
    <property type="component" value="Unassembled WGS sequence"/>
</dbReference>
<evidence type="ECO:0000313" key="2">
    <source>
        <dbReference type="EMBL" id="MBB6002123.1"/>
    </source>
</evidence>
<comment type="caution">
    <text evidence="2">The sequence shown here is derived from an EMBL/GenBank/DDBJ whole genome shotgun (WGS) entry which is preliminary data.</text>
</comment>
<name>A0A841EM86_9BACT</name>
<evidence type="ECO:0000256" key="1">
    <source>
        <dbReference type="SAM" id="Phobius"/>
    </source>
</evidence>